<comment type="caution">
    <text evidence="2">The sequence shown here is derived from an EMBL/GenBank/DDBJ whole genome shotgun (WGS) entry which is preliminary data.</text>
</comment>
<feature type="non-terminal residue" evidence="2">
    <location>
        <position position="1"/>
    </location>
</feature>
<organism evidence="2 3">
    <name type="scientific">Nonomuraea insulae</name>
    <dbReference type="NCBI Taxonomy" id="1616787"/>
    <lineage>
        <taxon>Bacteria</taxon>
        <taxon>Bacillati</taxon>
        <taxon>Actinomycetota</taxon>
        <taxon>Actinomycetes</taxon>
        <taxon>Streptosporangiales</taxon>
        <taxon>Streptosporangiaceae</taxon>
        <taxon>Nonomuraea</taxon>
    </lineage>
</organism>
<dbReference type="Proteomes" id="UP001596058">
    <property type="component" value="Unassembled WGS sequence"/>
</dbReference>
<evidence type="ECO:0000256" key="1">
    <source>
        <dbReference type="SAM" id="MobiDB-lite"/>
    </source>
</evidence>
<accession>A0ABW1CXP2</accession>
<evidence type="ECO:0000313" key="2">
    <source>
        <dbReference type="EMBL" id="MFC5830344.1"/>
    </source>
</evidence>
<keyword evidence="3" id="KW-1185">Reference proteome</keyword>
<protein>
    <submittedName>
        <fullName evidence="2">Uncharacterized protein</fullName>
    </submittedName>
</protein>
<sequence>IPRAMITALVTTPPPSISLYAWRVRPWGTMTIPPASLMEACVEKLVIPPPNYRTMSPSSARRTGPAAVRPPAT</sequence>
<dbReference type="RefSeq" id="WP_379519832.1">
    <property type="nucleotide sequence ID" value="NZ_JBHSPA010000054.1"/>
</dbReference>
<reference evidence="3" key="1">
    <citation type="journal article" date="2019" name="Int. J. Syst. Evol. Microbiol.">
        <title>The Global Catalogue of Microorganisms (GCM) 10K type strain sequencing project: providing services to taxonomists for standard genome sequencing and annotation.</title>
        <authorList>
            <consortium name="The Broad Institute Genomics Platform"/>
            <consortium name="The Broad Institute Genome Sequencing Center for Infectious Disease"/>
            <person name="Wu L."/>
            <person name="Ma J."/>
        </authorList>
    </citation>
    <scope>NUCLEOTIDE SEQUENCE [LARGE SCALE GENOMIC DNA]</scope>
    <source>
        <strain evidence="3">CCUG 53903</strain>
    </source>
</reference>
<dbReference type="EMBL" id="JBHSPA010000054">
    <property type="protein sequence ID" value="MFC5830344.1"/>
    <property type="molecule type" value="Genomic_DNA"/>
</dbReference>
<proteinExistence type="predicted"/>
<evidence type="ECO:0000313" key="3">
    <source>
        <dbReference type="Proteomes" id="UP001596058"/>
    </source>
</evidence>
<name>A0ABW1CXP2_9ACTN</name>
<feature type="region of interest" description="Disordered" evidence="1">
    <location>
        <begin position="52"/>
        <end position="73"/>
    </location>
</feature>
<gene>
    <name evidence="2" type="ORF">ACFPZ3_41360</name>
</gene>